<dbReference type="Proteomes" id="UP000018300">
    <property type="component" value="Unassembled WGS sequence"/>
</dbReference>
<organism evidence="2 3">
    <name type="scientific">Eshraghiella crossota CAG:259</name>
    <dbReference type="NCBI Taxonomy" id="1263062"/>
    <lineage>
        <taxon>Bacteria</taxon>
        <taxon>Bacillati</taxon>
        <taxon>Bacillota</taxon>
        <taxon>Clostridia</taxon>
        <taxon>Lachnospirales</taxon>
        <taxon>Lachnospiraceae</taxon>
        <taxon>Eshraghiella</taxon>
    </lineage>
</organism>
<protein>
    <submittedName>
        <fullName evidence="2">Uncharacterized protein</fullName>
    </submittedName>
</protein>
<accession>R5LES4</accession>
<dbReference type="EMBL" id="CAYU010000020">
    <property type="protein sequence ID" value="CCY75984.1"/>
    <property type="molecule type" value="Genomic_DNA"/>
</dbReference>
<evidence type="ECO:0000313" key="3">
    <source>
        <dbReference type="Proteomes" id="UP000018300"/>
    </source>
</evidence>
<name>R5LES4_9FIRM</name>
<keyword evidence="1" id="KW-0812">Transmembrane</keyword>
<reference evidence="2" key="1">
    <citation type="submission" date="2012-11" db="EMBL/GenBank/DDBJ databases">
        <title>Dependencies among metagenomic species, viruses, plasmids and units of genetic variation.</title>
        <authorList>
            <person name="Nielsen H.B."/>
            <person name="Almeida M."/>
            <person name="Juncker A.S."/>
            <person name="Rasmussen S."/>
            <person name="Li J."/>
            <person name="Sunagawa S."/>
            <person name="Plichta D."/>
            <person name="Gautier L."/>
            <person name="Le Chatelier E."/>
            <person name="Peletier E."/>
            <person name="Bonde I."/>
            <person name="Nielsen T."/>
            <person name="Manichanh C."/>
            <person name="Arumugam M."/>
            <person name="Batto J."/>
            <person name="Santos M.B.Q.D."/>
            <person name="Blom N."/>
            <person name="Borruel N."/>
            <person name="Burgdorf K.S."/>
            <person name="Boumezbeur F."/>
            <person name="Casellas F."/>
            <person name="Dore J."/>
            <person name="Guarner F."/>
            <person name="Hansen T."/>
            <person name="Hildebrand F."/>
            <person name="Kaas R.S."/>
            <person name="Kennedy S."/>
            <person name="Kristiansen K."/>
            <person name="Kultima J.R."/>
            <person name="Leonard P."/>
            <person name="Levenez F."/>
            <person name="Lund O."/>
            <person name="Moumen B."/>
            <person name="Le Paslier D."/>
            <person name="Pons N."/>
            <person name="Pedersen O."/>
            <person name="Prifti E."/>
            <person name="Qin J."/>
            <person name="Raes J."/>
            <person name="Tap J."/>
            <person name="Tims S."/>
            <person name="Ussery D.W."/>
            <person name="Yamada T."/>
            <person name="MetaHit consortium"/>
            <person name="Renault P."/>
            <person name="Sicheritz-Ponten T."/>
            <person name="Bork P."/>
            <person name="Wang J."/>
            <person name="Brunak S."/>
            <person name="Ehrlich S.D."/>
        </authorList>
    </citation>
    <scope>NUCLEOTIDE SEQUENCE [LARGE SCALE GENOMIC DNA]</scope>
</reference>
<sequence length="156" mass="17625">MKKKHIIIIILAVLVLAGLFTIYKLPVKDSEAIDLDSDVTIIINSTGLNYIDGKAYPKIDTKMYSVKKDSEQHKKIKEIIGNTKLYRKKESSVNRISPGGASVYIDLMFEGVTVTFREDGFILIDDKYYGTSRFGKSDNDIYTTLSEYIQTHCTAI</sequence>
<gene>
    <name evidence="2" type="ORF">BN569_01841</name>
</gene>
<evidence type="ECO:0000256" key="1">
    <source>
        <dbReference type="SAM" id="Phobius"/>
    </source>
</evidence>
<evidence type="ECO:0000313" key="2">
    <source>
        <dbReference type="EMBL" id="CCY75984.1"/>
    </source>
</evidence>
<keyword evidence="1" id="KW-1133">Transmembrane helix</keyword>
<comment type="caution">
    <text evidence="2">The sequence shown here is derived from an EMBL/GenBank/DDBJ whole genome shotgun (WGS) entry which is preliminary data.</text>
</comment>
<proteinExistence type="predicted"/>
<feature type="transmembrane region" description="Helical" evidence="1">
    <location>
        <begin position="6"/>
        <end position="23"/>
    </location>
</feature>
<keyword evidence="1" id="KW-0472">Membrane</keyword>
<dbReference type="AlphaFoldDB" id="R5LES4"/>